<evidence type="ECO:0000259" key="7">
    <source>
        <dbReference type="Pfam" id="PF00324"/>
    </source>
</evidence>
<dbReference type="Proteomes" id="UP000053095">
    <property type="component" value="Unassembled WGS sequence"/>
</dbReference>
<comment type="caution">
    <text evidence="8">The sequence shown here is derived from an EMBL/GenBank/DDBJ whole genome shotgun (WGS) entry which is preliminary data.</text>
</comment>
<evidence type="ECO:0000256" key="2">
    <source>
        <dbReference type="ARBA" id="ARBA00022448"/>
    </source>
</evidence>
<dbReference type="GO" id="GO:0016020">
    <property type="term" value="C:membrane"/>
    <property type="evidence" value="ECO:0007669"/>
    <property type="project" value="UniProtKB-SubCell"/>
</dbReference>
<dbReference type="Pfam" id="PF00324">
    <property type="entry name" value="AA_permease"/>
    <property type="match status" value="2"/>
</dbReference>
<reference evidence="9" key="1">
    <citation type="journal article" date="2015" name="Genome Announc.">
        <title>Draft genome sequence of Talaromyces cellulolyticus strain Y-94, a source of lignocellulosic biomass-degrading enzymes.</title>
        <authorList>
            <person name="Fujii T."/>
            <person name="Koike H."/>
            <person name="Sawayama S."/>
            <person name="Yano S."/>
            <person name="Inoue H."/>
        </authorList>
    </citation>
    <scope>NUCLEOTIDE SEQUENCE [LARGE SCALE GENOMIC DNA]</scope>
    <source>
        <strain evidence="9">Y-94</strain>
    </source>
</reference>
<feature type="transmembrane region" description="Helical" evidence="6">
    <location>
        <begin position="442"/>
        <end position="463"/>
    </location>
</feature>
<evidence type="ECO:0000256" key="4">
    <source>
        <dbReference type="ARBA" id="ARBA00022989"/>
    </source>
</evidence>
<dbReference type="PANTHER" id="PTHR43495">
    <property type="entry name" value="GABA PERMEASE"/>
    <property type="match status" value="1"/>
</dbReference>
<comment type="subcellular location">
    <subcellularLocation>
        <location evidence="1">Membrane</location>
        <topology evidence="1">Multi-pass membrane protein</topology>
    </subcellularLocation>
</comment>
<sequence length="557" mass="61675">MPEQAQSNGSSNHQLLSLSDRVETASQNVMLTINGTLGTGLYWRGGQILELGGPLAVLLSFLLVGLLAWAVMQCITEMLCIWPIPGALSMYVSEFVDLELGIAVGITYWFTYSVSFSALVATSAAELVFWPVVDDSKSFQGLVIYFAIPVFLIVVNYFSIGIYRHVELYTGILKILFLVVIFVFLIILKFMGELPCPLNTENWSLVLVFDHNAAPNWATAFIMSISIATFAYVGVEIVAASALEVQWPRRVKTDLSSSSRSNDTLIGNTVKFSAIWISVMATLAYTLTSVLATLEISWDDCQLPRLSWVTSTQCSSPSPIANSTETGIGEKTSSVFVAIASRSQIPHLGDIFNLFLVFTCLSCASTNLYVASRALFGLTSRLDDGPHQPWYLRAMAYFGKTDNHSVPRRAMIFSAFAFWWVPFLQLRAGTGTDNPIGMFVEILAEMGSTGILIVWACNCLAFIRYYHCISTHRETLERESISLVRRWSTKHPTDYPYRGSGQPFLAYAALTGCIFVLVVANSAALWGGFYVMPFLSSYLIVRRKIPLLPLPLPNRLV</sequence>
<keyword evidence="4 6" id="KW-1133">Transmembrane helix</keyword>
<dbReference type="Gene3D" id="1.20.1740.10">
    <property type="entry name" value="Amino acid/polyamine transporter I"/>
    <property type="match status" value="1"/>
</dbReference>
<dbReference type="InterPro" id="IPR004841">
    <property type="entry name" value="AA-permease/SLC12A_dom"/>
</dbReference>
<keyword evidence="2" id="KW-0813">Transport</keyword>
<feature type="transmembrane region" description="Helical" evidence="6">
    <location>
        <begin position="217"/>
        <end position="243"/>
    </location>
</feature>
<dbReference type="AlphaFoldDB" id="A0A6V8HG05"/>
<name>A0A6V8HG05_TALPI</name>
<evidence type="ECO:0000313" key="8">
    <source>
        <dbReference type="EMBL" id="GAM37143.1"/>
    </source>
</evidence>
<keyword evidence="5 6" id="KW-0472">Membrane</keyword>
<evidence type="ECO:0000256" key="1">
    <source>
        <dbReference type="ARBA" id="ARBA00004141"/>
    </source>
</evidence>
<feature type="transmembrane region" description="Helical" evidence="6">
    <location>
        <begin position="410"/>
        <end position="430"/>
    </location>
</feature>
<keyword evidence="9" id="KW-1185">Reference proteome</keyword>
<evidence type="ECO:0000313" key="9">
    <source>
        <dbReference type="Proteomes" id="UP000053095"/>
    </source>
</evidence>
<protein>
    <recommendedName>
        <fullName evidence="7">Amino acid permease/ SLC12A domain-containing protein</fullName>
    </recommendedName>
</protein>
<organism evidence="8 9">
    <name type="scientific">Talaromyces pinophilus</name>
    <name type="common">Penicillium pinophilum</name>
    <dbReference type="NCBI Taxonomy" id="128442"/>
    <lineage>
        <taxon>Eukaryota</taxon>
        <taxon>Fungi</taxon>
        <taxon>Dikarya</taxon>
        <taxon>Ascomycota</taxon>
        <taxon>Pezizomycotina</taxon>
        <taxon>Eurotiomycetes</taxon>
        <taxon>Eurotiomycetidae</taxon>
        <taxon>Eurotiales</taxon>
        <taxon>Trichocomaceae</taxon>
        <taxon>Talaromyces</taxon>
        <taxon>Talaromyces sect. Talaromyces</taxon>
    </lineage>
</organism>
<gene>
    <name evidence="8" type="ORF">TCE0_022f06808</name>
</gene>
<evidence type="ECO:0000256" key="3">
    <source>
        <dbReference type="ARBA" id="ARBA00022692"/>
    </source>
</evidence>
<feature type="transmembrane region" description="Helical" evidence="6">
    <location>
        <begin position="264"/>
        <end position="287"/>
    </location>
</feature>
<feature type="domain" description="Amino acid permease/ SLC12A" evidence="7">
    <location>
        <begin position="29"/>
        <end position="250"/>
    </location>
</feature>
<feature type="transmembrane region" description="Helical" evidence="6">
    <location>
        <begin position="175"/>
        <end position="192"/>
    </location>
</feature>
<keyword evidence="3 6" id="KW-0812">Transmembrane</keyword>
<evidence type="ECO:0000256" key="6">
    <source>
        <dbReference type="SAM" id="Phobius"/>
    </source>
</evidence>
<proteinExistence type="predicted"/>
<dbReference type="EMBL" id="DF933818">
    <property type="protein sequence ID" value="GAM37143.1"/>
    <property type="molecule type" value="Genomic_DNA"/>
</dbReference>
<accession>A0A6V8HG05</accession>
<feature type="transmembrane region" description="Helical" evidence="6">
    <location>
        <begin position="109"/>
        <end position="130"/>
    </location>
</feature>
<dbReference type="PANTHER" id="PTHR43495:SF5">
    <property type="entry name" value="GAMMA-AMINOBUTYRIC ACID PERMEASE"/>
    <property type="match status" value="1"/>
</dbReference>
<dbReference type="GO" id="GO:0055085">
    <property type="term" value="P:transmembrane transport"/>
    <property type="evidence" value="ECO:0007669"/>
    <property type="project" value="InterPro"/>
</dbReference>
<feature type="transmembrane region" description="Helical" evidence="6">
    <location>
        <begin position="504"/>
        <end position="529"/>
    </location>
</feature>
<feature type="domain" description="Amino acid permease/ SLC12A" evidence="7">
    <location>
        <begin position="277"/>
        <end position="521"/>
    </location>
</feature>
<feature type="transmembrane region" description="Helical" evidence="6">
    <location>
        <begin position="142"/>
        <end position="163"/>
    </location>
</feature>
<feature type="transmembrane region" description="Helical" evidence="6">
    <location>
        <begin position="351"/>
        <end position="371"/>
    </location>
</feature>
<evidence type="ECO:0000256" key="5">
    <source>
        <dbReference type="ARBA" id="ARBA00023136"/>
    </source>
</evidence>
<feature type="transmembrane region" description="Helical" evidence="6">
    <location>
        <begin position="51"/>
        <end position="72"/>
    </location>
</feature>